<gene>
    <name evidence="1" type="ORF">EVAR_19127_1</name>
</gene>
<name>A0A4C1SS67_EUMVA</name>
<dbReference type="Proteomes" id="UP000299102">
    <property type="component" value="Unassembled WGS sequence"/>
</dbReference>
<dbReference type="AlphaFoldDB" id="A0A4C1SS67"/>
<evidence type="ECO:0000313" key="1">
    <source>
        <dbReference type="EMBL" id="GBP04177.1"/>
    </source>
</evidence>
<comment type="caution">
    <text evidence="1">The sequence shown here is derived from an EMBL/GenBank/DDBJ whole genome shotgun (WGS) entry which is preliminary data.</text>
</comment>
<organism evidence="1 2">
    <name type="scientific">Eumeta variegata</name>
    <name type="common">Bagworm moth</name>
    <name type="synonym">Eumeta japonica</name>
    <dbReference type="NCBI Taxonomy" id="151549"/>
    <lineage>
        <taxon>Eukaryota</taxon>
        <taxon>Metazoa</taxon>
        <taxon>Ecdysozoa</taxon>
        <taxon>Arthropoda</taxon>
        <taxon>Hexapoda</taxon>
        <taxon>Insecta</taxon>
        <taxon>Pterygota</taxon>
        <taxon>Neoptera</taxon>
        <taxon>Endopterygota</taxon>
        <taxon>Lepidoptera</taxon>
        <taxon>Glossata</taxon>
        <taxon>Ditrysia</taxon>
        <taxon>Tineoidea</taxon>
        <taxon>Psychidae</taxon>
        <taxon>Oiketicinae</taxon>
        <taxon>Eumeta</taxon>
    </lineage>
</organism>
<dbReference type="EMBL" id="BGZK01003741">
    <property type="protein sequence ID" value="GBP04177.1"/>
    <property type="molecule type" value="Genomic_DNA"/>
</dbReference>
<sequence>MEGSVSLGRSSLLGCGPNPGLFGSGFRLRHRRALYLFTEAELPLQIRLQPVGNKGTALRLGGGPQLFGVWTSTDTVFAGAVFRVYLRKTSMIPLKNQLPMPFSHLLGFLTRRSGQLFRRLASSSLDDISAINLLTASSFVPSCTISVETVLLPSLSILEGEFLVTAFSLGRLAVAEESAGAKSFLFPANPMSPNFKTLGPGPNLRHRQLFLRLSVLRSAALTRWWRRLCAKQSRFCRTTAMHRWLRGLGRLRRPDVAGSNPENRSIFLSDLSCSGISATSRPSSATVSVATTALTSLKVGVGGKFKL</sequence>
<keyword evidence="2" id="KW-1185">Reference proteome</keyword>
<protein>
    <submittedName>
        <fullName evidence="1">Uncharacterized protein</fullName>
    </submittedName>
</protein>
<reference evidence="1 2" key="1">
    <citation type="journal article" date="2019" name="Commun. Biol.">
        <title>The bagworm genome reveals a unique fibroin gene that provides high tensile strength.</title>
        <authorList>
            <person name="Kono N."/>
            <person name="Nakamura H."/>
            <person name="Ohtoshi R."/>
            <person name="Tomita M."/>
            <person name="Numata K."/>
            <person name="Arakawa K."/>
        </authorList>
    </citation>
    <scope>NUCLEOTIDE SEQUENCE [LARGE SCALE GENOMIC DNA]</scope>
</reference>
<accession>A0A4C1SS67</accession>
<evidence type="ECO:0000313" key="2">
    <source>
        <dbReference type="Proteomes" id="UP000299102"/>
    </source>
</evidence>
<proteinExistence type="predicted"/>